<reference evidence="1 2" key="1">
    <citation type="journal article" date="2023" name="Int. J. Syst. Evol. Microbiol.">
        <title>Arthrobacter mangrovi sp. nov., an actinobacterium isolated from the rhizosphere of a mangrove.</title>
        <authorList>
            <person name="Hamada M."/>
            <person name="Saitou S."/>
            <person name="Enomoto N."/>
            <person name="Nanri K."/>
            <person name="Hidaka K."/>
            <person name="Miura T."/>
            <person name="Tamura T."/>
        </authorList>
    </citation>
    <scope>NUCLEOTIDE SEQUENCE [LARGE SCALE GENOMIC DNA]</scope>
    <source>
        <strain evidence="1 2">NBRC 112813</strain>
    </source>
</reference>
<name>A0ABQ5MYB0_9MICC</name>
<dbReference type="EMBL" id="BRVS01000026">
    <property type="protein sequence ID" value="GLB68964.1"/>
    <property type="molecule type" value="Genomic_DNA"/>
</dbReference>
<accession>A0ABQ5MYB0</accession>
<evidence type="ECO:0000313" key="2">
    <source>
        <dbReference type="Proteomes" id="UP001209654"/>
    </source>
</evidence>
<protein>
    <submittedName>
        <fullName evidence="1">Uncharacterized protein</fullName>
    </submittedName>
</protein>
<sequence>MLDLQASREAAAAARDHGRRMIEQLVAEEEMWSGRPKETMLDFTDEYFVEVSHFNALADSASADDFLATWSSWPDTKRLGMLSQKLRQQLELPADASGSCGL</sequence>
<comment type="caution">
    <text evidence="1">The sequence shown here is derived from an EMBL/GenBank/DDBJ whole genome shotgun (WGS) entry which is preliminary data.</text>
</comment>
<keyword evidence="2" id="KW-1185">Reference proteome</keyword>
<evidence type="ECO:0000313" key="1">
    <source>
        <dbReference type="EMBL" id="GLB68964.1"/>
    </source>
</evidence>
<gene>
    <name evidence="1" type="ORF">AHIS1636_34070</name>
</gene>
<organism evidence="1 2">
    <name type="scientific">Arthrobacter mangrovi</name>
    <dbReference type="NCBI Taxonomy" id="2966350"/>
    <lineage>
        <taxon>Bacteria</taxon>
        <taxon>Bacillati</taxon>
        <taxon>Actinomycetota</taxon>
        <taxon>Actinomycetes</taxon>
        <taxon>Micrococcales</taxon>
        <taxon>Micrococcaceae</taxon>
        <taxon>Arthrobacter</taxon>
    </lineage>
</organism>
<proteinExistence type="predicted"/>
<dbReference type="Proteomes" id="UP001209654">
    <property type="component" value="Unassembled WGS sequence"/>
</dbReference>